<accession>A0A1C7NUP3</accession>
<feature type="region of interest" description="Disordered" evidence="1">
    <location>
        <begin position="1"/>
        <end position="25"/>
    </location>
</feature>
<dbReference type="OrthoDB" id="8421187at2"/>
<dbReference type="AlphaFoldDB" id="A0A1C7NUP3"/>
<evidence type="ECO:0000313" key="3">
    <source>
        <dbReference type="EMBL" id="OBZ92710.1"/>
    </source>
</evidence>
<dbReference type="PATRIC" id="fig|1612624.7.peg.2784"/>
<sequence>MSDIPENQRRAGVARRAGDGITDPNNQIASKLKALYSAVEQEPIPDMFLDLLEKLDKAEQVGKPQI</sequence>
<protein>
    <recommendedName>
        <fullName evidence="2">Anti-sigma factor NepR domain-containing protein</fullName>
    </recommendedName>
</protein>
<reference evidence="3 4" key="1">
    <citation type="journal article" date="2016" name="Syst. Appl. Microbiol.">
        <title>Pararhizobium polonicum sp. nov. isolated from tumors on stone fruit rootstocks.</title>
        <authorList>
            <person name="Pulawska J."/>
            <person name="Kuzmanovic N."/>
            <person name="Willems A."/>
            <person name="Pothier J.F."/>
        </authorList>
    </citation>
    <scope>NUCLEOTIDE SEQUENCE [LARGE SCALE GENOMIC DNA]</scope>
    <source>
        <strain evidence="3 4">F5.1</strain>
    </source>
</reference>
<organism evidence="3 4">
    <name type="scientific">Pararhizobium polonicum</name>
    <dbReference type="NCBI Taxonomy" id="1612624"/>
    <lineage>
        <taxon>Bacteria</taxon>
        <taxon>Pseudomonadati</taxon>
        <taxon>Pseudomonadota</taxon>
        <taxon>Alphaproteobacteria</taxon>
        <taxon>Hyphomicrobiales</taxon>
        <taxon>Rhizobiaceae</taxon>
        <taxon>Rhizobium/Agrobacterium group</taxon>
        <taxon>Pararhizobium</taxon>
    </lineage>
</organism>
<keyword evidence="4" id="KW-1185">Reference proteome</keyword>
<proteinExistence type="predicted"/>
<evidence type="ECO:0000313" key="4">
    <source>
        <dbReference type="Proteomes" id="UP000093111"/>
    </source>
</evidence>
<dbReference type="STRING" id="1612624.ADU59_25365"/>
<gene>
    <name evidence="3" type="ORF">ADU59_25365</name>
</gene>
<evidence type="ECO:0000256" key="1">
    <source>
        <dbReference type="SAM" id="MobiDB-lite"/>
    </source>
</evidence>
<dbReference type="RefSeq" id="WP_068957868.1">
    <property type="nucleotide sequence ID" value="NZ_LGLV01000018.1"/>
</dbReference>
<comment type="caution">
    <text evidence="3">The sequence shown here is derived from an EMBL/GenBank/DDBJ whole genome shotgun (WGS) entry which is preliminary data.</text>
</comment>
<dbReference type="InterPro" id="IPR041649">
    <property type="entry name" value="NepR"/>
</dbReference>
<dbReference type="Proteomes" id="UP000093111">
    <property type="component" value="Unassembled WGS sequence"/>
</dbReference>
<evidence type="ECO:0000259" key="2">
    <source>
        <dbReference type="Pfam" id="PF18557"/>
    </source>
</evidence>
<feature type="domain" description="Anti-sigma factor NepR" evidence="2">
    <location>
        <begin position="26"/>
        <end position="59"/>
    </location>
</feature>
<dbReference type="EMBL" id="LGLV01000018">
    <property type="protein sequence ID" value="OBZ92710.1"/>
    <property type="molecule type" value="Genomic_DNA"/>
</dbReference>
<dbReference type="Pfam" id="PF18557">
    <property type="entry name" value="NepR"/>
    <property type="match status" value="1"/>
</dbReference>
<name>A0A1C7NUP3_9HYPH</name>